<sequence>MSSTAPQIRLEAALPEALGRIATTPGVYAALWCGSASRGEANEYSDLDIHALVTGDQRWRSHFTVHGNGQPVPVEVFYNPAGQISSLIAQEDSASVAMYAHGRVLLHHPDLTGLMREAQARYEAGRTPRSVTAEQRFALIEEVMDGRAQVDDPAHVLTAMTAVSRRMMPLLYASRGWWDVKREHWLSDLERRDAGVATDLRRLLEARDGRSRQAALEALTLHLTGNLAYEDGRSTPQPVA</sequence>
<dbReference type="PaxDb" id="546414-Deide_08870"/>
<gene>
    <name evidence="1" type="ordered locus">Deide_08870</name>
</gene>
<reference evidence="1 2" key="1">
    <citation type="journal article" date="2009" name="PLoS Genet.">
        <title>Alliance of proteomics and genomics to unravel the specificities of Sahara bacterium Deinococcus deserti.</title>
        <authorList>
            <person name="de Groot A."/>
            <person name="Dulermo R."/>
            <person name="Ortet P."/>
            <person name="Blanchard L."/>
            <person name="Guerin P."/>
            <person name="Fernandez B."/>
            <person name="Vacherie B."/>
            <person name="Dossat C."/>
            <person name="Jolivet E."/>
            <person name="Siguier P."/>
            <person name="Chandler M."/>
            <person name="Barakat M."/>
            <person name="Dedieu A."/>
            <person name="Barbe V."/>
            <person name="Heulin T."/>
            <person name="Sommer S."/>
            <person name="Achouak W."/>
            <person name="Armengaud J."/>
        </authorList>
    </citation>
    <scope>NUCLEOTIDE SEQUENCE [LARGE SCALE GENOMIC DNA]</scope>
    <source>
        <strain evidence="2">DSM 17065 / CIP 109153 / LMG 22923 / VCD115</strain>
    </source>
</reference>
<proteinExistence type="predicted"/>
<dbReference type="Proteomes" id="UP000002208">
    <property type="component" value="Chromosome"/>
</dbReference>
<dbReference type="STRING" id="546414.Deide_08870"/>
<dbReference type="InterPro" id="IPR043519">
    <property type="entry name" value="NT_sf"/>
</dbReference>
<dbReference type="RefSeq" id="WP_242402958.1">
    <property type="nucleotide sequence ID" value="NC_012526.1"/>
</dbReference>
<keyword evidence="2" id="KW-1185">Reference proteome</keyword>
<protein>
    <recommendedName>
        <fullName evidence="3">Polymerase nucleotidyl transferase domain-containing protein</fullName>
    </recommendedName>
</protein>
<name>C1D1N9_DEIDV</name>
<organism evidence="1 2">
    <name type="scientific">Deinococcus deserti (strain DSM 17065 / CIP 109153 / LMG 22923 / VCD115)</name>
    <dbReference type="NCBI Taxonomy" id="546414"/>
    <lineage>
        <taxon>Bacteria</taxon>
        <taxon>Thermotogati</taxon>
        <taxon>Deinococcota</taxon>
        <taxon>Deinococci</taxon>
        <taxon>Deinococcales</taxon>
        <taxon>Deinococcaceae</taxon>
        <taxon>Deinococcus</taxon>
    </lineage>
</organism>
<dbReference type="KEGG" id="ddr:Deide_08870"/>
<dbReference type="AlphaFoldDB" id="C1D1N9"/>
<dbReference type="Gene3D" id="3.30.460.10">
    <property type="entry name" value="Beta Polymerase, domain 2"/>
    <property type="match status" value="1"/>
</dbReference>
<dbReference type="HOGENOM" id="CLU_1154951_0_0_0"/>
<evidence type="ECO:0000313" key="1">
    <source>
        <dbReference type="EMBL" id="ACO45763.2"/>
    </source>
</evidence>
<dbReference type="EMBL" id="CP001114">
    <property type="protein sequence ID" value="ACO45763.2"/>
    <property type="molecule type" value="Genomic_DNA"/>
</dbReference>
<evidence type="ECO:0008006" key="3">
    <source>
        <dbReference type="Google" id="ProtNLM"/>
    </source>
</evidence>
<dbReference type="SUPFAM" id="SSF81301">
    <property type="entry name" value="Nucleotidyltransferase"/>
    <property type="match status" value="1"/>
</dbReference>
<evidence type="ECO:0000313" key="2">
    <source>
        <dbReference type="Proteomes" id="UP000002208"/>
    </source>
</evidence>
<accession>C1D1N9</accession>